<gene>
    <name evidence="2" type="ORF">SNAT2548_LOCUS11409</name>
</gene>
<evidence type="ECO:0000313" key="3">
    <source>
        <dbReference type="Proteomes" id="UP000604046"/>
    </source>
</evidence>
<protein>
    <submittedName>
        <fullName evidence="2">Uncharacterized protein</fullName>
    </submittedName>
</protein>
<comment type="caution">
    <text evidence="2">The sequence shown here is derived from an EMBL/GenBank/DDBJ whole genome shotgun (WGS) entry which is preliminary data.</text>
</comment>
<feature type="compositionally biased region" description="Basic and acidic residues" evidence="1">
    <location>
        <begin position="45"/>
        <end position="85"/>
    </location>
</feature>
<keyword evidence="3" id="KW-1185">Reference proteome</keyword>
<dbReference type="Proteomes" id="UP000604046">
    <property type="component" value="Unassembled WGS sequence"/>
</dbReference>
<name>A0A812LB95_9DINO</name>
<feature type="compositionally biased region" description="Basic and acidic residues" evidence="1">
    <location>
        <begin position="96"/>
        <end position="126"/>
    </location>
</feature>
<evidence type="ECO:0000313" key="2">
    <source>
        <dbReference type="EMBL" id="CAE7244342.1"/>
    </source>
</evidence>
<reference evidence="2" key="1">
    <citation type="submission" date="2021-02" db="EMBL/GenBank/DDBJ databases">
        <authorList>
            <person name="Dougan E. K."/>
            <person name="Rhodes N."/>
            <person name="Thang M."/>
            <person name="Chan C."/>
        </authorList>
    </citation>
    <scope>NUCLEOTIDE SEQUENCE</scope>
</reference>
<dbReference type="OrthoDB" id="448673at2759"/>
<dbReference type="EMBL" id="CAJNDS010001024">
    <property type="protein sequence ID" value="CAE7244342.1"/>
    <property type="molecule type" value="Genomic_DNA"/>
</dbReference>
<sequence>MASLPAHVKLPSCLGEAFEEEKARKAAALDRARRAAAENGTPGHRGSDAFQEARSREGGMDRAKQAFEEEKARKAAALERARRASAESQGAVPQDTRSRGEAGMDRAKQAFEQEKARKAAALERARARARAAGQGDPSEGLGLGPNAGLGKGRGRGLGGGFGSWQLGRGGLGARGLSGGGRGGFGRGMFGGWAGGAQALSPGVLVRLYGLKAKPELNGMIGNCISFDKSKGRWQVRLEDRPGADMLFKEDNLQPVSVDEYEAAQAAAEGMDSRLADKLRCPAEHGMVVEVAAEVYECDVCEADIEVSTKLMYCDRCDYAICEVCAVDMLRREALKS</sequence>
<organism evidence="2 3">
    <name type="scientific">Symbiodinium natans</name>
    <dbReference type="NCBI Taxonomy" id="878477"/>
    <lineage>
        <taxon>Eukaryota</taxon>
        <taxon>Sar</taxon>
        <taxon>Alveolata</taxon>
        <taxon>Dinophyceae</taxon>
        <taxon>Suessiales</taxon>
        <taxon>Symbiodiniaceae</taxon>
        <taxon>Symbiodinium</taxon>
    </lineage>
</organism>
<evidence type="ECO:0000256" key="1">
    <source>
        <dbReference type="SAM" id="MobiDB-lite"/>
    </source>
</evidence>
<feature type="region of interest" description="Disordered" evidence="1">
    <location>
        <begin position="1"/>
        <end position="149"/>
    </location>
</feature>
<feature type="compositionally biased region" description="Basic and acidic residues" evidence="1">
    <location>
        <begin position="20"/>
        <end position="36"/>
    </location>
</feature>
<proteinExistence type="predicted"/>
<accession>A0A812LB95</accession>
<dbReference type="AlphaFoldDB" id="A0A812LB95"/>